<name>A0A7E5VHJ6_TRINI</name>
<dbReference type="InParanoid" id="A0A7E5VHJ6"/>
<dbReference type="AlphaFoldDB" id="A0A7E5VHJ6"/>
<evidence type="ECO:0000313" key="2">
    <source>
        <dbReference type="Proteomes" id="UP000322000"/>
    </source>
</evidence>
<dbReference type="OrthoDB" id="10514073at2759"/>
<evidence type="ECO:0000256" key="1">
    <source>
        <dbReference type="SAM" id="SignalP"/>
    </source>
</evidence>
<dbReference type="KEGG" id="tnl:113493948"/>
<gene>
    <name evidence="3" type="primary">LOC113493948</name>
</gene>
<accession>A0A7E5VHJ6</accession>
<dbReference type="Proteomes" id="UP000322000">
    <property type="component" value="Chromosome 5"/>
</dbReference>
<dbReference type="RefSeq" id="XP_026727797.1">
    <property type="nucleotide sequence ID" value="XM_026871996.1"/>
</dbReference>
<sequence>MDFIRLVSWFLLLQCPGYLTISSSDDKYLSTFKKENKYISKTCNEYRQRLGNRRAVTILQQLSVLSPEWKVTKLDPDPLGEIYNYAFQALLLHLFCPHPLVRRKIIIKKRNSEETTTTEEPATISPQCSLIGNCQQIKWDY</sequence>
<proteinExistence type="predicted"/>
<dbReference type="GeneID" id="113493948"/>
<feature type="signal peptide" evidence="1">
    <location>
        <begin position="1"/>
        <end position="22"/>
    </location>
</feature>
<protein>
    <submittedName>
        <fullName evidence="3">Uncharacterized protein LOC113493948</fullName>
    </submittedName>
</protein>
<keyword evidence="1" id="KW-0732">Signal</keyword>
<keyword evidence="2" id="KW-1185">Reference proteome</keyword>
<organism evidence="2 3">
    <name type="scientific">Trichoplusia ni</name>
    <name type="common">Cabbage looper</name>
    <dbReference type="NCBI Taxonomy" id="7111"/>
    <lineage>
        <taxon>Eukaryota</taxon>
        <taxon>Metazoa</taxon>
        <taxon>Ecdysozoa</taxon>
        <taxon>Arthropoda</taxon>
        <taxon>Hexapoda</taxon>
        <taxon>Insecta</taxon>
        <taxon>Pterygota</taxon>
        <taxon>Neoptera</taxon>
        <taxon>Endopterygota</taxon>
        <taxon>Lepidoptera</taxon>
        <taxon>Glossata</taxon>
        <taxon>Ditrysia</taxon>
        <taxon>Noctuoidea</taxon>
        <taxon>Noctuidae</taxon>
        <taxon>Plusiinae</taxon>
        <taxon>Trichoplusia</taxon>
    </lineage>
</organism>
<feature type="chain" id="PRO_5028826290" evidence="1">
    <location>
        <begin position="23"/>
        <end position="141"/>
    </location>
</feature>
<reference evidence="3" key="1">
    <citation type="submission" date="2025-08" db="UniProtKB">
        <authorList>
            <consortium name="RefSeq"/>
        </authorList>
    </citation>
    <scope>IDENTIFICATION</scope>
</reference>
<evidence type="ECO:0000313" key="3">
    <source>
        <dbReference type="RefSeq" id="XP_026727797.1"/>
    </source>
</evidence>